<evidence type="ECO:0000256" key="2">
    <source>
        <dbReference type="ARBA" id="ARBA00005464"/>
    </source>
</evidence>
<evidence type="ECO:0000259" key="11">
    <source>
        <dbReference type="Pfam" id="PF05697"/>
    </source>
</evidence>
<dbReference type="EC" id="5.2.1.8" evidence="3 9"/>
<dbReference type="GO" id="GO:0005737">
    <property type="term" value="C:cytoplasm"/>
    <property type="evidence" value="ECO:0007669"/>
    <property type="project" value="UniProtKB-SubCell"/>
</dbReference>
<dbReference type="Pfam" id="PF00254">
    <property type="entry name" value="FKBP_C"/>
    <property type="match status" value="1"/>
</dbReference>
<name>A0A842HHD3_9BACT</name>
<dbReference type="SUPFAM" id="SSF54534">
    <property type="entry name" value="FKBP-like"/>
    <property type="match status" value="1"/>
</dbReference>
<evidence type="ECO:0000256" key="6">
    <source>
        <dbReference type="ARBA" id="ARBA00023186"/>
    </source>
</evidence>
<comment type="domain">
    <text evidence="9">Consists of 3 domains; the N-terminus binds the ribosome, the middle domain has PPIase activity, while the C-terminus has intrinsic chaperone activity on its own.</text>
</comment>
<dbReference type="RefSeq" id="WP_185676751.1">
    <property type="nucleotide sequence ID" value="NZ_JACHVB010000052.1"/>
</dbReference>
<evidence type="ECO:0000313" key="14">
    <source>
        <dbReference type="Proteomes" id="UP000546464"/>
    </source>
</evidence>
<keyword evidence="9" id="KW-0963">Cytoplasm</keyword>
<keyword evidence="7 9" id="KW-0413">Isomerase</keyword>
<dbReference type="Proteomes" id="UP000546464">
    <property type="component" value="Unassembled WGS sequence"/>
</dbReference>
<dbReference type="PANTHER" id="PTHR30560">
    <property type="entry name" value="TRIGGER FACTOR CHAPERONE AND PEPTIDYL-PROLYL CIS/TRANS ISOMERASE"/>
    <property type="match status" value="1"/>
</dbReference>
<dbReference type="HAMAP" id="MF_00303">
    <property type="entry name" value="Trigger_factor_Tig"/>
    <property type="match status" value="1"/>
</dbReference>
<accession>A0A842HHD3</accession>
<organism evidence="13 14">
    <name type="scientific">Ruficoccus amylovorans</name>
    <dbReference type="NCBI Taxonomy" id="1804625"/>
    <lineage>
        <taxon>Bacteria</taxon>
        <taxon>Pseudomonadati</taxon>
        <taxon>Verrucomicrobiota</taxon>
        <taxon>Opitutia</taxon>
        <taxon>Puniceicoccales</taxon>
        <taxon>Cerasicoccaceae</taxon>
        <taxon>Ruficoccus</taxon>
    </lineage>
</organism>
<keyword evidence="5 9" id="KW-0697">Rotamase</keyword>
<evidence type="ECO:0000256" key="9">
    <source>
        <dbReference type="HAMAP-Rule" id="MF_00303"/>
    </source>
</evidence>
<dbReference type="AlphaFoldDB" id="A0A842HHD3"/>
<dbReference type="NCBIfam" id="TIGR00115">
    <property type="entry name" value="tig"/>
    <property type="match status" value="1"/>
</dbReference>
<dbReference type="GO" id="GO:0043022">
    <property type="term" value="F:ribosome binding"/>
    <property type="evidence" value="ECO:0007669"/>
    <property type="project" value="TreeGrafter"/>
</dbReference>
<feature type="domain" description="Trigger factor C-terminal" evidence="12">
    <location>
        <begin position="272"/>
        <end position="427"/>
    </location>
</feature>
<reference evidence="13 14" key="1">
    <citation type="submission" date="2020-07" db="EMBL/GenBank/DDBJ databases">
        <authorList>
            <person name="Feng X."/>
        </authorList>
    </citation>
    <scope>NUCLEOTIDE SEQUENCE [LARGE SCALE GENOMIC DNA]</scope>
    <source>
        <strain evidence="13 14">JCM31066</strain>
    </source>
</reference>
<proteinExistence type="inferred from homology"/>
<gene>
    <name evidence="9 13" type="primary">tig</name>
    <name evidence="13" type="ORF">H5P28_16270</name>
</gene>
<evidence type="ECO:0000256" key="8">
    <source>
        <dbReference type="ARBA" id="ARBA00029986"/>
    </source>
</evidence>
<evidence type="ECO:0000256" key="5">
    <source>
        <dbReference type="ARBA" id="ARBA00023110"/>
    </source>
</evidence>
<dbReference type="Gene3D" id="3.10.50.40">
    <property type="match status" value="1"/>
</dbReference>
<dbReference type="InterPro" id="IPR008881">
    <property type="entry name" value="Trigger_fac_ribosome-bd_bac"/>
</dbReference>
<dbReference type="PIRSF" id="PIRSF003095">
    <property type="entry name" value="Trigger_factor"/>
    <property type="match status" value="1"/>
</dbReference>
<keyword evidence="14" id="KW-1185">Reference proteome</keyword>
<feature type="domain" description="PPIase FKBP-type" evidence="10">
    <location>
        <begin position="156"/>
        <end position="247"/>
    </location>
</feature>
<dbReference type="SUPFAM" id="SSF109998">
    <property type="entry name" value="Triger factor/SurA peptide-binding domain-like"/>
    <property type="match status" value="1"/>
</dbReference>
<keyword evidence="9" id="KW-0132">Cell division</keyword>
<dbReference type="PANTHER" id="PTHR30560:SF3">
    <property type="entry name" value="TRIGGER FACTOR-LIKE PROTEIN TIG, CHLOROPLASTIC"/>
    <property type="match status" value="1"/>
</dbReference>
<dbReference type="GO" id="GO:0043335">
    <property type="term" value="P:protein unfolding"/>
    <property type="evidence" value="ECO:0007669"/>
    <property type="project" value="TreeGrafter"/>
</dbReference>
<dbReference type="GO" id="GO:0051083">
    <property type="term" value="P:'de novo' cotranslational protein folding"/>
    <property type="evidence" value="ECO:0007669"/>
    <property type="project" value="TreeGrafter"/>
</dbReference>
<keyword evidence="9" id="KW-0131">Cell cycle</keyword>
<comment type="subcellular location">
    <subcellularLocation>
        <location evidence="9">Cytoplasm</location>
    </subcellularLocation>
    <text evidence="9">About half TF is bound to the ribosome near the polypeptide exit tunnel while the other half is free in the cytoplasm.</text>
</comment>
<dbReference type="InterPro" id="IPR008880">
    <property type="entry name" value="Trigger_fac_C"/>
</dbReference>
<evidence type="ECO:0000256" key="7">
    <source>
        <dbReference type="ARBA" id="ARBA00023235"/>
    </source>
</evidence>
<comment type="catalytic activity">
    <reaction evidence="1 9">
        <text>[protein]-peptidylproline (omega=180) = [protein]-peptidylproline (omega=0)</text>
        <dbReference type="Rhea" id="RHEA:16237"/>
        <dbReference type="Rhea" id="RHEA-COMP:10747"/>
        <dbReference type="Rhea" id="RHEA-COMP:10748"/>
        <dbReference type="ChEBI" id="CHEBI:83833"/>
        <dbReference type="ChEBI" id="CHEBI:83834"/>
        <dbReference type="EC" id="5.2.1.8"/>
    </reaction>
</comment>
<comment type="function">
    <text evidence="9">Involved in protein export. Acts as a chaperone by maintaining the newly synthesized protein in an open conformation. Functions as a peptidyl-prolyl cis-trans isomerase.</text>
</comment>
<dbReference type="InterPro" id="IPR046357">
    <property type="entry name" value="PPIase_dom_sf"/>
</dbReference>
<dbReference type="Gene3D" id="1.10.3120.10">
    <property type="entry name" value="Trigger factor, C-terminal domain"/>
    <property type="match status" value="1"/>
</dbReference>
<comment type="caution">
    <text evidence="13">The sequence shown here is derived from an EMBL/GenBank/DDBJ whole genome shotgun (WGS) entry which is preliminary data.</text>
</comment>
<dbReference type="Gene3D" id="3.30.70.1050">
    <property type="entry name" value="Trigger factor ribosome-binding domain"/>
    <property type="match status" value="1"/>
</dbReference>
<sequence length="447" mass="51002">MNIQVADINDTRKLVTVTVTRDEIAEKEVSLLGDFAKQARLPGFRPGKAPKDMVKKRYGKEIQKEVRQKLVSEAYQKAIDEAGFTVLSLVELADPEFSDEADTELKFTFDIKPEFELPEYKGLELSVPKSDVTDHELEHAREHLLNQRAEYNVVEQPAKKGDYVKVSYEGKIGDELVADLLPEQPIFGTQKNTWEEAGSEQGPGVKAVVEGVVGMKAGDVKDADETFPEDYELEALKGKTVTYHIEVHEVREKVLPEINEEFLKTFQVETEEEFNNRIRDDIKSQKEQSAEQQKREQAAAKLAEKVDFPLPESLIEGETQSLLRDFMQRSMAQGATQEQFEERKEELFNGASDAARARVKAQLLLTEVAKKEELKVENEDLNRAIYMEAMSQRMKPEELVKELQKDRQRVVEMQRNILINKALDFLVKEATVTETEPEEAHSHSHSH</sequence>
<dbReference type="InterPro" id="IPR027304">
    <property type="entry name" value="Trigger_fact/SurA_dom_sf"/>
</dbReference>
<feature type="domain" description="Trigger factor ribosome-binding bacterial" evidence="11">
    <location>
        <begin position="1"/>
        <end position="142"/>
    </location>
</feature>
<dbReference type="InterPro" id="IPR001179">
    <property type="entry name" value="PPIase_FKBP_dom"/>
</dbReference>
<evidence type="ECO:0000256" key="3">
    <source>
        <dbReference type="ARBA" id="ARBA00013194"/>
    </source>
</evidence>
<dbReference type="InterPro" id="IPR036611">
    <property type="entry name" value="Trigger_fac_ribosome-bd_sf"/>
</dbReference>
<dbReference type="GO" id="GO:0003755">
    <property type="term" value="F:peptidyl-prolyl cis-trans isomerase activity"/>
    <property type="evidence" value="ECO:0007669"/>
    <property type="project" value="UniProtKB-UniRule"/>
</dbReference>
<comment type="similarity">
    <text evidence="2 9">Belongs to the FKBP-type PPIase family. Tig subfamily.</text>
</comment>
<dbReference type="EMBL" id="JACHVB010000052">
    <property type="protein sequence ID" value="MBC2595822.1"/>
    <property type="molecule type" value="Genomic_DNA"/>
</dbReference>
<dbReference type="GO" id="GO:0051301">
    <property type="term" value="P:cell division"/>
    <property type="evidence" value="ECO:0007669"/>
    <property type="project" value="UniProtKB-KW"/>
</dbReference>
<evidence type="ECO:0000259" key="10">
    <source>
        <dbReference type="Pfam" id="PF00254"/>
    </source>
</evidence>
<evidence type="ECO:0000313" key="13">
    <source>
        <dbReference type="EMBL" id="MBC2595822.1"/>
    </source>
</evidence>
<dbReference type="Pfam" id="PF05698">
    <property type="entry name" value="Trigger_C"/>
    <property type="match status" value="1"/>
</dbReference>
<dbReference type="GO" id="GO:0044183">
    <property type="term" value="F:protein folding chaperone"/>
    <property type="evidence" value="ECO:0007669"/>
    <property type="project" value="TreeGrafter"/>
</dbReference>
<keyword evidence="6 9" id="KW-0143">Chaperone</keyword>
<dbReference type="GO" id="GO:0015031">
    <property type="term" value="P:protein transport"/>
    <property type="evidence" value="ECO:0007669"/>
    <property type="project" value="UniProtKB-UniRule"/>
</dbReference>
<protein>
    <recommendedName>
        <fullName evidence="4 9">Trigger factor</fullName>
        <shortName evidence="9">TF</shortName>
        <ecNumber evidence="3 9">5.2.1.8</ecNumber>
    </recommendedName>
    <alternativeName>
        <fullName evidence="8 9">PPIase</fullName>
    </alternativeName>
</protein>
<evidence type="ECO:0000256" key="1">
    <source>
        <dbReference type="ARBA" id="ARBA00000971"/>
    </source>
</evidence>
<dbReference type="InterPro" id="IPR037041">
    <property type="entry name" value="Trigger_fac_C_sf"/>
</dbReference>
<dbReference type="InterPro" id="IPR005215">
    <property type="entry name" value="Trig_fac"/>
</dbReference>
<dbReference type="SUPFAM" id="SSF102735">
    <property type="entry name" value="Trigger factor ribosome-binding domain"/>
    <property type="match status" value="1"/>
</dbReference>
<evidence type="ECO:0000259" key="12">
    <source>
        <dbReference type="Pfam" id="PF05698"/>
    </source>
</evidence>
<evidence type="ECO:0000256" key="4">
    <source>
        <dbReference type="ARBA" id="ARBA00016902"/>
    </source>
</evidence>
<dbReference type="Pfam" id="PF05697">
    <property type="entry name" value="Trigger_N"/>
    <property type="match status" value="1"/>
</dbReference>